<dbReference type="InterPro" id="IPR014859">
    <property type="entry name" value="Phage_TAC_4"/>
</dbReference>
<gene>
    <name evidence="1" type="ORF">AUC70_11710</name>
</gene>
<sequence>MFKIIDEPKFTIPVTIKVPVDGGHKDETLTATFKVLKTETLAGFNMTTEQGTRDMLDAAVDRLDDLADGDGKPLEFNDEVKAAVLSLPYARAGLANAYYAAVTKVARGN</sequence>
<name>A0A1E3VJ35_9HYPH</name>
<keyword evidence="2" id="KW-1185">Reference proteome</keyword>
<dbReference type="Proteomes" id="UP000094172">
    <property type="component" value="Unassembled WGS sequence"/>
</dbReference>
<reference evidence="1 2" key="1">
    <citation type="journal article" date="2016" name="Environ. Microbiol.">
        <title>New Methyloceanibacter diversity from North Sea sediments includes methanotroph containing solely the soluble methane monooxygenase.</title>
        <authorList>
            <person name="Vekeman B."/>
            <person name="Kerckhof F.M."/>
            <person name="Cremers G."/>
            <person name="de Vos P."/>
            <person name="Vandamme P."/>
            <person name="Boon N."/>
            <person name="Op den Camp H.J."/>
            <person name="Heylen K."/>
        </authorList>
    </citation>
    <scope>NUCLEOTIDE SEQUENCE [LARGE SCALE GENOMIC DNA]</scope>
    <source>
        <strain evidence="1 2">R-67176</strain>
    </source>
</reference>
<evidence type="ECO:0000313" key="1">
    <source>
        <dbReference type="EMBL" id="ODR93524.1"/>
    </source>
</evidence>
<protein>
    <submittedName>
        <fullName evidence="1">Uncharacterized protein</fullName>
    </submittedName>
</protein>
<accession>A0A1E3VJ35</accession>
<organism evidence="1 2">
    <name type="scientific">Methyloceanibacter stevinii</name>
    <dbReference type="NCBI Taxonomy" id="1774970"/>
    <lineage>
        <taxon>Bacteria</taxon>
        <taxon>Pseudomonadati</taxon>
        <taxon>Pseudomonadota</taxon>
        <taxon>Alphaproteobacteria</taxon>
        <taxon>Hyphomicrobiales</taxon>
        <taxon>Hyphomicrobiaceae</taxon>
        <taxon>Methyloceanibacter</taxon>
    </lineage>
</organism>
<dbReference type="STRING" id="1774970.AUC70_11710"/>
<dbReference type="AlphaFoldDB" id="A0A1E3VJ35"/>
<comment type="caution">
    <text evidence="1">The sequence shown here is derived from an EMBL/GenBank/DDBJ whole genome shotgun (WGS) entry which is preliminary data.</text>
</comment>
<dbReference type="Pfam" id="PF08748">
    <property type="entry name" value="Phage_TAC_4"/>
    <property type="match status" value="1"/>
</dbReference>
<dbReference type="EMBL" id="LPWE01000014">
    <property type="protein sequence ID" value="ODR93524.1"/>
    <property type="molecule type" value="Genomic_DNA"/>
</dbReference>
<proteinExistence type="predicted"/>
<evidence type="ECO:0000313" key="2">
    <source>
        <dbReference type="Proteomes" id="UP000094172"/>
    </source>
</evidence>
<dbReference type="RefSeq" id="WP_069445587.1">
    <property type="nucleotide sequence ID" value="NZ_LPWE01000014.1"/>
</dbReference>